<feature type="domain" description="Cilia- and flagella-associated protein 69 ARM repeats" evidence="1">
    <location>
        <begin position="187"/>
        <end position="341"/>
    </location>
</feature>
<dbReference type="InterPro" id="IPR048732">
    <property type="entry name" value="CFA69"/>
</dbReference>
<dbReference type="Proteomes" id="UP000324832">
    <property type="component" value="Unassembled WGS sequence"/>
</dbReference>
<sequence>MEKPILFVVSSDVVTHNKTLQQYFGYLLMSLEDDHMFDLISRAVIWQMSSPNRCRVQGSVRPCHVLAVCNTVFHEMVVRMLAVSRTNRYETFLKIACILACDSYDSCIEMMKQNIVENLFYRFNPYFPHKNLPAYEINPKDPQDINVKLDYLKDDCKNHLLLPCPDEYSIRCFIWVYRYECRARDHNNVRNSLTVIAAALYKCFGERLNGFSSVLMLDVLALSVLTEVPRRNDWTRTVNMNTNQIDVQFKKLLIYLSVDFIKTCPSNSFMIESQCWLLGLMCLIDPGLCSLRAKWSPSLYAEIRKVTLQALVCTLPRMPPALINRYGIMRRLMWYIEWYTESPYELPVLYWCVRVLQVSIHRRNLCYTLLSLKDPPVERSQVIIGVTLRLLTSAVQLNARLKCCVYPELVWPKTIVRLARTMFDAVLKALNNHSFISDRWLVSLLNFIWEAIVWTREYRELFVADNGVYKLLDLITMTKSSVQNLALAILCDIAKSGIGLGQLITWRAKIRASDTQPIVTKRGSTIATLLASVFRDECRASGLHLDEHGVIQNLHLPLMTNLVKNTLTTDGVTNTAIVGTQLICVAADLAGSRMSKAYALLHLLSEDLAWKVDIADESYKLYKDIKLLPDDEVILILCYYFLTIKLNETWYEIKSQSSGYLPEDEALLEEFVNMSKTQQDST</sequence>
<dbReference type="PANTHER" id="PTHR14716:SF0">
    <property type="entry name" value="CILIA- AND FLAGELLA-ASSOCIATED PROTEIN 69"/>
    <property type="match status" value="1"/>
</dbReference>
<keyword evidence="3" id="KW-1185">Reference proteome</keyword>
<accession>A0A5E4QUP6</accession>
<dbReference type="PANTHER" id="PTHR14716">
    <property type="entry name" value="CILIA- AND FLAGELLA-ASSOCIATED PROTEIN 69"/>
    <property type="match status" value="1"/>
</dbReference>
<evidence type="ECO:0000259" key="1">
    <source>
        <dbReference type="Pfam" id="PF21049"/>
    </source>
</evidence>
<dbReference type="AlphaFoldDB" id="A0A5E4QUP6"/>
<evidence type="ECO:0000313" key="3">
    <source>
        <dbReference type="Proteomes" id="UP000324832"/>
    </source>
</evidence>
<gene>
    <name evidence="2" type="ORF">LSINAPIS_LOCUS11466</name>
</gene>
<organism evidence="2 3">
    <name type="scientific">Leptidea sinapis</name>
    <dbReference type="NCBI Taxonomy" id="189913"/>
    <lineage>
        <taxon>Eukaryota</taxon>
        <taxon>Metazoa</taxon>
        <taxon>Ecdysozoa</taxon>
        <taxon>Arthropoda</taxon>
        <taxon>Hexapoda</taxon>
        <taxon>Insecta</taxon>
        <taxon>Pterygota</taxon>
        <taxon>Neoptera</taxon>
        <taxon>Endopterygota</taxon>
        <taxon>Lepidoptera</taxon>
        <taxon>Glossata</taxon>
        <taxon>Ditrysia</taxon>
        <taxon>Papilionoidea</taxon>
        <taxon>Pieridae</taxon>
        <taxon>Dismorphiinae</taxon>
        <taxon>Leptidea</taxon>
    </lineage>
</organism>
<reference evidence="2 3" key="1">
    <citation type="submission" date="2017-07" db="EMBL/GenBank/DDBJ databases">
        <authorList>
            <person name="Talla V."/>
            <person name="Backstrom N."/>
        </authorList>
    </citation>
    <scope>NUCLEOTIDE SEQUENCE [LARGE SCALE GENOMIC DNA]</scope>
</reference>
<dbReference type="GO" id="GO:0097730">
    <property type="term" value="C:non-motile cilium"/>
    <property type="evidence" value="ECO:0007669"/>
    <property type="project" value="TreeGrafter"/>
</dbReference>
<proteinExistence type="predicted"/>
<dbReference type="GO" id="GO:0097225">
    <property type="term" value="C:sperm midpiece"/>
    <property type="evidence" value="ECO:0007669"/>
    <property type="project" value="TreeGrafter"/>
</dbReference>
<dbReference type="GO" id="GO:1902093">
    <property type="term" value="P:positive regulation of flagellated sperm motility"/>
    <property type="evidence" value="ECO:0007669"/>
    <property type="project" value="TreeGrafter"/>
</dbReference>
<dbReference type="EMBL" id="FZQP02005066">
    <property type="protein sequence ID" value="VVD00923.1"/>
    <property type="molecule type" value="Genomic_DNA"/>
</dbReference>
<protein>
    <recommendedName>
        <fullName evidence="1">Cilia- and flagella-associated protein 69 ARM repeats domain-containing protein</fullName>
    </recommendedName>
</protein>
<evidence type="ECO:0000313" key="2">
    <source>
        <dbReference type="EMBL" id="VVD00923.1"/>
    </source>
</evidence>
<dbReference type="InterPro" id="IPR048733">
    <property type="entry name" value="CFA69_ARM_dom"/>
</dbReference>
<name>A0A5E4QUP6_9NEOP</name>
<feature type="domain" description="Cilia- and flagella-associated protein 69 ARM repeats" evidence="1">
    <location>
        <begin position="439"/>
        <end position="568"/>
    </location>
</feature>
<dbReference type="Pfam" id="PF21049">
    <property type="entry name" value="CFA69_ARM_rpt"/>
    <property type="match status" value="2"/>
</dbReference>